<dbReference type="InterPro" id="IPR027417">
    <property type="entry name" value="P-loop_NTPase"/>
</dbReference>
<comment type="caution">
    <text evidence="6">The sequence shown here is derived from an EMBL/GenBank/DDBJ whole genome shotgun (WGS) entry which is preliminary data.</text>
</comment>
<proteinExistence type="predicted"/>
<dbReference type="AlphaFoldDB" id="A0AAW9QD86"/>
<dbReference type="GO" id="GO:0005524">
    <property type="term" value="F:ATP binding"/>
    <property type="evidence" value="ECO:0007669"/>
    <property type="project" value="UniProtKB-KW"/>
</dbReference>
<keyword evidence="1" id="KW-0547">Nucleotide-binding</keyword>
<dbReference type="GO" id="GO:0004386">
    <property type="term" value="F:helicase activity"/>
    <property type="evidence" value="ECO:0007669"/>
    <property type="project" value="UniProtKB-KW"/>
</dbReference>
<keyword evidence="2" id="KW-0378">Hydrolase</keyword>
<evidence type="ECO:0000256" key="2">
    <source>
        <dbReference type="ARBA" id="ARBA00022801"/>
    </source>
</evidence>
<organism evidence="6 7">
    <name type="scientific">Pannus brasiliensis CCIBt3594</name>
    <dbReference type="NCBI Taxonomy" id="1427578"/>
    <lineage>
        <taxon>Bacteria</taxon>
        <taxon>Bacillati</taxon>
        <taxon>Cyanobacteriota</taxon>
        <taxon>Cyanophyceae</taxon>
        <taxon>Oscillatoriophycideae</taxon>
        <taxon>Chroococcales</taxon>
        <taxon>Microcystaceae</taxon>
        <taxon>Pannus</taxon>
    </lineage>
</organism>
<protein>
    <submittedName>
        <fullName evidence="6">3'-5' exonuclease</fullName>
    </submittedName>
</protein>
<evidence type="ECO:0000256" key="4">
    <source>
        <dbReference type="ARBA" id="ARBA00022840"/>
    </source>
</evidence>
<sequence>MANQVLQVRSRLLNESVRKEPDANVDLASMARLVNADPSALKESLQSLNAGDAILVRTEADKKRIREEFNSTLIFTIEEAKGLEFDTVFLVNFFDLYRKVWDLALRHGRLVPNNPQHDRDRPRLELELNLLYVAITRARRCLYIWEKIPEQETPRLSFWHQSEVLEYRVPLEASLVAGERQSGDGNWLQQGEFYLNAGRYLQAEECFQKAGAELKYQEARAKRLRQEEKYSESAELFQELKFWAEAAKLWARIEDWRQAADCWREAGDLDRAAESYEKAGDWENAESCWQALPNLAKANVCAIRVLEQRQEWKEAARGWKELRRWDDERRCFEQAAKSLEERQEWEEAARRWKGLGRRDDERRCLEKAAEDHRQNQGWERAIELYTQLQQTRLAAEIAVEMGRQKMTDGQNQEALEALDRSIALDTAFLVKVKYIPTLTAKRFQPRERTLCI</sequence>
<feature type="domain" description="UvrD-like helicase C-terminal" evidence="5">
    <location>
        <begin position="42"/>
        <end position="144"/>
    </location>
</feature>
<dbReference type="InterPro" id="IPR014017">
    <property type="entry name" value="DNA_helicase_UvrD-like_C"/>
</dbReference>
<gene>
    <name evidence="6" type="ORF">V0288_01110</name>
</gene>
<dbReference type="SUPFAM" id="SSF48452">
    <property type="entry name" value="TPR-like"/>
    <property type="match status" value="1"/>
</dbReference>
<keyword evidence="7" id="KW-1185">Reference proteome</keyword>
<dbReference type="GO" id="GO:0004527">
    <property type="term" value="F:exonuclease activity"/>
    <property type="evidence" value="ECO:0007669"/>
    <property type="project" value="UniProtKB-KW"/>
</dbReference>
<dbReference type="Gene3D" id="1.25.40.10">
    <property type="entry name" value="Tetratricopeptide repeat domain"/>
    <property type="match status" value="1"/>
</dbReference>
<dbReference type="Proteomes" id="UP001328733">
    <property type="component" value="Unassembled WGS sequence"/>
</dbReference>
<dbReference type="EMBL" id="JBAFSM010000001">
    <property type="protein sequence ID" value="MEG3435705.1"/>
    <property type="molecule type" value="Genomic_DNA"/>
</dbReference>
<evidence type="ECO:0000313" key="7">
    <source>
        <dbReference type="Proteomes" id="UP001328733"/>
    </source>
</evidence>
<evidence type="ECO:0000313" key="6">
    <source>
        <dbReference type="EMBL" id="MEG3435705.1"/>
    </source>
</evidence>
<dbReference type="Gene3D" id="3.40.50.300">
    <property type="entry name" value="P-loop containing nucleotide triphosphate hydrolases"/>
    <property type="match status" value="1"/>
</dbReference>
<dbReference type="InterPro" id="IPR011990">
    <property type="entry name" value="TPR-like_helical_dom_sf"/>
</dbReference>
<keyword evidence="3" id="KW-0347">Helicase</keyword>
<dbReference type="InterPro" id="IPR039904">
    <property type="entry name" value="TRANK1"/>
</dbReference>
<keyword evidence="6" id="KW-0269">Exonuclease</keyword>
<evidence type="ECO:0000256" key="3">
    <source>
        <dbReference type="ARBA" id="ARBA00022806"/>
    </source>
</evidence>
<name>A0AAW9QD86_9CHRO</name>
<evidence type="ECO:0000259" key="5">
    <source>
        <dbReference type="Pfam" id="PF13361"/>
    </source>
</evidence>
<keyword evidence="6" id="KW-0540">Nuclease</keyword>
<dbReference type="Pfam" id="PF13361">
    <property type="entry name" value="UvrD_C"/>
    <property type="match status" value="1"/>
</dbReference>
<reference evidence="6 7" key="1">
    <citation type="submission" date="2024-01" db="EMBL/GenBank/DDBJ databases">
        <title>Genomic insights into the taxonomy and metabolism of the cyanobacterium Pannus brasiliensis CCIBt3594.</title>
        <authorList>
            <person name="Machado M."/>
            <person name="Botero N.B."/>
            <person name="Andreote A.P.D."/>
            <person name="Feitosa A.M.T."/>
            <person name="Popin R."/>
            <person name="Sivonen K."/>
            <person name="Fiore M.F."/>
        </authorList>
    </citation>
    <scope>NUCLEOTIDE SEQUENCE [LARGE SCALE GENOMIC DNA]</scope>
    <source>
        <strain evidence="6 7">CCIBt3594</strain>
    </source>
</reference>
<dbReference type="SUPFAM" id="SSF52540">
    <property type="entry name" value="P-loop containing nucleoside triphosphate hydrolases"/>
    <property type="match status" value="1"/>
</dbReference>
<dbReference type="PANTHER" id="PTHR21529">
    <property type="entry name" value="MAMMARY TURMOR VIRUS RECEPTOR HOMOLOG 1, 2 MTVR1, 2"/>
    <property type="match status" value="1"/>
</dbReference>
<dbReference type="PANTHER" id="PTHR21529:SF4">
    <property type="entry name" value="TPR AND ANKYRIN REPEAT-CONTAINING PROTEIN 1"/>
    <property type="match status" value="1"/>
</dbReference>
<evidence type="ECO:0000256" key="1">
    <source>
        <dbReference type="ARBA" id="ARBA00022741"/>
    </source>
</evidence>
<accession>A0AAW9QD86</accession>
<keyword evidence="4" id="KW-0067">ATP-binding</keyword>